<dbReference type="PROSITE" id="PS00816">
    <property type="entry name" value="AIPM_HOMOCIT_SYNTH_2"/>
    <property type="match status" value="1"/>
</dbReference>
<comment type="catalytic activity">
    <reaction evidence="3">
        <text>pyruvate + acetyl-CoA + H2O = (3R)-citramalate + CoA + H(+)</text>
        <dbReference type="Rhea" id="RHEA:19045"/>
        <dbReference type="ChEBI" id="CHEBI:15361"/>
        <dbReference type="ChEBI" id="CHEBI:15377"/>
        <dbReference type="ChEBI" id="CHEBI:15378"/>
        <dbReference type="ChEBI" id="CHEBI:30934"/>
        <dbReference type="ChEBI" id="CHEBI:57287"/>
        <dbReference type="ChEBI" id="CHEBI:57288"/>
        <dbReference type="EC" id="2.3.3.21"/>
    </reaction>
</comment>
<dbReference type="InterPro" id="IPR002034">
    <property type="entry name" value="AIPM/Hcit_synth_CS"/>
</dbReference>
<dbReference type="Proteomes" id="UP000319130">
    <property type="component" value="Unassembled WGS sequence"/>
</dbReference>
<evidence type="ECO:0000259" key="6">
    <source>
        <dbReference type="PROSITE" id="PS50991"/>
    </source>
</evidence>
<evidence type="ECO:0000256" key="5">
    <source>
        <dbReference type="RuleBase" id="RU003523"/>
    </source>
</evidence>
<dbReference type="Gene3D" id="3.20.20.70">
    <property type="entry name" value="Aldolase class I"/>
    <property type="match status" value="1"/>
</dbReference>
<sequence length="290" mass="31933">MKIKIYDTTLRDGTQAEGISFSVMDKMEIAKELDRLGVSYIEGGWPGSNPKDIQFFKKIRAISFKKAKIAAFGSTRRMGVRADRDPNLRALLEAGTDVVTLFGKSWVLHVEKALRTDKEENLRMIGDSIQFFKEEGKEVLFDAEHFFDGYKANPHYALETLKVASQAGADCLVLCDTNGGSMPYEIGEIIHEVQEKMKYPLGIHTHNDAGMAVANSIVAARAGVNHIQGTINGYGERCGNADLCTIIPTLEVKLGFRCISPGGLRSLTETSHLVNELANLSPNNHQPYVG</sequence>
<accession>A0A523W1E4</accession>
<protein>
    <recommendedName>
        <fullName evidence="4">Citramalate synthase</fullName>
        <ecNumber evidence="4">2.3.3.21</ecNumber>
    </recommendedName>
</protein>
<gene>
    <name evidence="7" type="primary">cimA</name>
    <name evidence="7" type="ORF">E3J48_06200</name>
</gene>
<dbReference type="SUPFAM" id="SSF51569">
    <property type="entry name" value="Aldolase"/>
    <property type="match status" value="1"/>
</dbReference>
<evidence type="ECO:0000256" key="4">
    <source>
        <dbReference type="NCBIfam" id="TIGR00977"/>
    </source>
</evidence>
<dbReference type="CDD" id="cd07941">
    <property type="entry name" value="DRE_TIM_LeuA3"/>
    <property type="match status" value="1"/>
</dbReference>
<evidence type="ECO:0000313" key="7">
    <source>
        <dbReference type="EMBL" id="TET60838.1"/>
    </source>
</evidence>
<evidence type="ECO:0000256" key="3">
    <source>
        <dbReference type="ARBA" id="ARBA00048263"/>
    </source>
</evidence>
<feature type="non-terminal residue" evidence="7">
    <location>
        <position position="290"/>
    </location>
</feature>
<dbReference type="PROSITE" id="PS00815">
    <property type="entry name" value="AIPM_HOMOCIT_SYNTH_1"/>
    <property type="match status" value="1"/>
</dbReference>
<dbReference type="NCBIfam" id="TIGR00977">
    <property type="entry name" value="citramal_synth"/>
    <property type="match status" value="1"/>
</dbReference>
<dbReference type="InterPro" id="IPR013785">
    <property type="entry name" value="Aldolase_TIM"/>
</dbReference>
<dbReference type="GO" id="GO:0043714">
    <property type="term" value="F:(R)-citramalate synthase activity"/>
    <property type="evidence" value="ECO:0007669"/>
    <property type="project" value="UniProtKB-UniRule"/>
</dbReference>
<keyword evidence="7" id="KW-0012">Acyltransferase</keyword>
<organism evidence="7 8">
    <name type="scientific">Aerophobetes bacterium</name>
    <dbReference type="NCBI Taxonomy" id="2030807"/>
    <lineage>
        <taxon>Bacteria</taxon>
        <taxon>Candidatus Aerophobota</taxon>
    </lineage>
</organism>
<dbReference type="InterPro" id="IPR005675">
    <property type="entry name" value="Citramal_synthase"/>
</dbReference>
<comment type="pathway">
    <text evidence="1">Amino-acid biosynthesis; L-isoleucine biosynthesis; 2-oxobutanoate from pyruvate: step 1/3.</text>
</comment>
<dbReference type="EMBL" id="SOIZ01000280">
    <property type="protein sequence ID" value="TET60838.1"/>
    <property type="molecule type" value="Genomic_DNA"/>
</dbReference>
<dbReference type="GO" id="GO:0046912">
    <property type="term" value="F:acyltransferase activity, acyl groups converted into alkyl on transfer"/>
    <property type="evidence" value="ECO:0007669"/>
    <property type="project" value="InterPro"/>
</dbReference>
<dbReference type="Pfam" id="PF00682">
    <property type="entry name" value="HMGL-like"/>
    <property type="match status" value="1"/>
</dbReference>
<dbReference type="PANTHER" id="PTHR43538">
    <property type="entry name" value="ALPHA-IPM SYNTHASE/HOMOCITRATE SYNTHASE"/>
    <property type="match status" value="1"/>
</dbReference>
<comment type="caution">
    <text evidence="7">The sequence shown here is derived from an EMBL/GenBank/DDBJ whole genome shotgun (WGS) entry which is preliminary data.</text>
</comment>
<feature type="domain" description="Pyruvate carboxyltransferase" evidence="6">
    <location>
        <begin position="3"/>
        <end position="265"/>
    </location>
</feature>
<reference evidence="7 8" key="1">
    <citation type="submission" date="2019-03" db="EMBL/GenBank/DDBJ databases">
        <title>Metabolic potential of uncultured bacteria and archaea associated with petroleum seepage in deep-sea sediments.</title>
        <authorList>
            <person name="Dong X."/>
            <person name="Hubert C."/>
        </authorList>
    </citation>
    <scope>NUCLEOTIDE SEQUENCE [LARGE SCALE GENOMIC DNA]</scope>
    <source>
        <strain evidence="7">E29_bin52</strain>
    </source>
</reference>
<evidence type="ECO:0000256" key="2">
    <source>
        <dbReference type="ARBA" id="ARBA00022679"/>
    </source>
</evidence>
<comment type="similarity">
    <text evidence="5">Belongs to the alpha-IPM synthase/homocitrate synthase family.</text>
</comment>
<dbReference type="AlphaFoldDB" id="A0A523W1E4"/>
<evidence type="ECO:0000256" key="1">
    <source>
        <dbReference type="ARBA" id="ARBA00004743"/>
    </source>
</evidence>
<evidence type="ECO:0000313" key="8">
    <source>
        <dbReference type="Proteomes" id="UP000319130"/>
    </source>
</evidence>
<dbReference type="InterPro" id="IPR000891">
    <property type="entry name" value="PYR_CT"/>
</dbReference>
<proteinExistence type="inferred from homology"/>
<dbReference type="GO" id="GO:0009097">
    <property type="term" value="P:isoleucine biosynthetic process"/>
    <property type="evidence" value="ECO:0007669"/>
    <property type="project" value="UniProtKB-UniRule"/>
</dbReference>
<name>A0A523W1E4_UNCAE</name>
<keyword evidence="2 5" id="KW-0808">Transferase</keyword>
<dbReference type="PANTHER" id="PTHR43538:SF1">
    <property type="entry name" value="(R)-CITRAMALATE SYNTHASE"/>
    <property type="match status" value="1"/>
</dbReference>
<dbReference type="PROSITE" id="PS50991">
    <property type="entry name" value="PYR_CT"/>
    <property type="match status" value="1"/>
</dbReference>
<dbReference type="UniPathway" id="UPA00047">
    <property type="reaction ID" value="UER00066"/>
</dbReference>
<dbReference type="EC" id="2.3.3.21" evidence="4"/>